<dbReference type="Proteomes" id="UP000657574">
    <property type="component" value="Unassembled WGS sequence"/>
</dbReference>
<evidence type="ECO:0000313" key="2">
    <source>
        <dbReference type="Proteomes" id="UP000657574"/>
    </source>
</evidence>
<dbReference type="AlphaFoldDB" id="A0A917NZG8"/>
<protein>
    <submittedName>
        <fullName evidence="1">Uncharacterized protein</fullName>
    </submittedName>
</protein>
<sequence length="70" mass="7805">MAGRLNSDAAGQLIWEVPLFAAPAAGRWARQTVESTLTSQVIRPFAPASAWKWVTIRAPEPSRCQRRKRS</sequence>
<keyword evidence="2" id="KW-1185">Reference proteome</keyword>
<dbReference type="EMBL" id="BMQA01000029">
    <property type="protein sequence ID" value="GGJ43899.1"/>
    <property type="molecule type" value="Genomic_DNA"/>
</dbReference>
<gene>
    <name evidence="1" type="ORF">GCM10010121_063890</name>
</gene>
<evidence type="ECO:0000313" key="1">
    <source>
        <dbReference type="EMBL" id="GGJ43899.1"/>
    </source>
</evidence>
<accession>A0A917NZG8</accession>
<organism evidence="1 2">
    <name type="scientific">Streptomyces brasiliensis</name>
    <dbReference type="NCBI Taxonomy" id="1954"/>
    <lineage>
        <taxon>Bacteria</taxon>
        <taxon>Bacillati</taxon>
        <taxon>Actinomycetota</taxon>
        <taxon>Actinomycetes</taxon>
        <taxon>Kitasatosporales</taxon>
        <taxon>Streptomycetaceae</taxon>
        <taxon>Streptomyces</taxon>
    </lineage>
</organism>
<name>A0A917NZG8_9ACTN</name>
<proteinExistence type="predicted"/>
<reference evidence="1" key="1">
    <citation type="journal article" date="2014" name="Int. J. Syst. Evol. Microbiol.">
        <title>Complete genome sequence of Corynebacterium casei LMG S-19264T (=DSM 44701T), isolated from a smear-ripened cheese.</title>
        <authorList>
            <consortium name="US DOE Joint Genome Institute (JGI-PGF)"/>
            <person name="Walter F."/>
            <person name="Albersmeier A."/>
            <person name="Kalinowski J."/>
            <person name="Ruckert C."/>
        </authorList>
    </citation>
    <scope>NUCLEOTIDE SEQUENCE</scope>
    <source>
        <strain evidence="1">JCM 3086</strain>
    </source>
</reference>
<comment type="caution">
    <text evidence="1">The sequence shown here is derived from an EMBL/GenBank/DDBJ whole genome shotgun (WGS) entry which is preliminary data.</text>
</comment>
<reference evidence="1" key="2">
    <citation type="submission" date="2020-09" db="EMBL/GenBank/DDBJ databases">
        <authorList>
            <person name="Sun Q."/>
            <person name="Ohkuma M."/>
        </authorList>
    </citation>
    <scope>NUCLEOTIDE SEQUENCE</scope>
    <source>
        <strain evidence="1">JCM 3086</strain>
    </source>
</reference>